<proteinExistence type="predicted"/>
<dbReference type="EMBL" id="BMIP01000001">
    <property type="protein sequence ID" value="GGD60489.1"/>
    <property type="molecule type" value="Genomic_DNA"/>
</dbReference>
<organism evidence="1 2">
    <name type="scientific">Croceicoccus mobilis</name>
    <dbReference type="NCBI Taxonomy" id="1703339"/>
    <lineage>
        <taxon>Bacteria</taxon>
        <taxon>Pseudomonadati</taxon>
        <taxon>Pseudomonadota</taxon>
        <taxon>Alphaproteobacteria</taxon>
        <taxon>Sphingomonadales</taxon>
        <taxon>Erythrobacteraceae</taxon>
        <taxon>Croceicoccus</taxon>
    </lineage>
</organism>
<sequence length="313" mass="34238">MSINFQAITAQTAQGGAISDDEIMQLRREGWCDGQIGEAEAAAIFSINHALGTRSASWTDFFTEALSAYLLHQQQPAGYMSEEQADWLIAQVSIDGRVDSMAEIELLVRMIERAKNVPDSLKTFVLEQLEREVLSGTGPTRSGGELSDTHVTDAEVAIMRRVVFGQASDRPAAVSRREAELLFRIKDATLTAPNARGWKRLFVQGVGNYLQAYSGANAQISRDRAAELDNFMSDSASSVSRFLRRMAKAVPDGASLLNRKKDRPDISEMVANKAQVTASEKAWLDAQVEANGEIDEYDRALLHFLAGGDPPAA</sequence>
<accession>A0A916YU38</accession>
<dbReference type="AlphaFoldDB" id="A0A916YU38"/>
<dbReference type="Proteomes" id="UP000612349">
    <property type="component" value="Unassembled WGS sequence"/>
</dbReference>
<dbReference type="RefSeq" id="WP_066773529.1">
    <property type="nucleotide sequence ID" value="NZ_BMIP01000001.1"/>
</dbReference>
<reference evidence="1" key="2">
    <citation type="submission" date="2020-09" db="EMBL/GenBank/DDBJ databases">
        <authorList>
            <person name="Sun Q."/>
            <person name="Zhou Y."/>
        </authorList>
    </citation>
    <scope>NUCLEOTIDE SEQUENCE</scope>
    <source>
        <strain evidence="1">CGMCC 1.15360</strain>
    </source>
</reference>
<gene>
    <name evidence="1" type="ORF">GCM10010990_07430</name>
</gene>
<evidence type="ECO:0000313" key="2">
    <source>
        <dbReference type="Proteomes" id="UP000612349"/>
    </source>
</evidence>
<name>A0A916YU38_9SPHN</name>
<dbReference type="OrthoDB" id="7628592at2"/>
<protein>
    <submittedName>
        <fullName evidence="1">Uncharacterized protein</fullName>
    </submittedName>
</protein>
<keyword evidence="2" id="KW-1185">Reference proteome</keyword>
<comment type="caution">
    <text evidence="1">The sequence shown here is derived from an EMBL/GenBank/DDBJ whole genome shotgun (WGS) entry which is preliminary data.</text>
</comment>
<reference evidence="1" key="1">
    <citation type="journal article" date="2014" name="Int. J. Syst. Evol. Microbiol.">
        <title>Complete genome sequence of Corynebacterium casei LMG S-19264T (=DSM 44701T), isolated from a smear-ripened cheese.</title>
        <authorList>
            <consortium name="US DOE Joint Genome Institute (JGI-PGF)"/>
            <person name="Walter F."/>
            <person name="Albersmeier A."/>
            <person name="Kalinowski J."/>
            <person name="Ruckert C."/>
        </authorList>
    </citation>
    <scope>NUCLEOTIDE SEQUENCE</scope>
    <source>
        <strain evidence="1">CGMCC 1.15360</strain>
    </source>
</reference>
<evidence type="ECO:0000313" key="1">
    <source>
        <dbReference type="EMBL" id="GGD60489.1"/>
    </source>
</evidence>